<name>A0ACD3STA8_9BURK</name>
<gene>
    <name evidence="1" type="ORF">MW7_003270</name>
</gene>
<comment type="caution">
    <text evidence="1">The sequence shown here is derived from an EMBL/GenBank/DDBJ whole genome shotgun (WGS) entry which is preliminary data.</text>
</comment>
<protein>
    <submittedName>
        <fullName evidence="1">LysR family transcriptional regulator</fullName>
    </submittedName>
</protein>
<organism evidence="1 2">
    <name type="scientific">Imbroritus primus</name>
    <dbReference type="NCBI Taxonomy" id="3058603"/>
    <lineage>
        <taxon>Bacteria</taxon>
        <taxon>Pseudomonadati</taxon>
        <taxon>Pseudomonadota</taxon>
        <taxon>Betaproteobacteria</taxon>
        <taxon>Burkholderiales</taxon>
        <taxon>Burkholderiaceae</taxon>
        <taxon>Imbroritus</taxon>
    </lineage>
</organism>
<sequence>MNMKQLETLVWIVRLGSFAAAADRLCTTQSTVSCRIQELEQDFDIQLFDRSHHKARLTAKGKELFHYAERLIDLASEMRHRIGNPESLSGLIRLGVAEVVALTWLPQLVHAIRNTYRDVVLELDVQLTRPLISRLREGDLDLLLIPGPVAEPGLTSDTVGKVEFRWMAGPHFKVPSGILSPEVLQTLPVLSLSADSHHHTLIEQWFTRNQAQYNFVTRCNNLNVVASLTMANEGIGYLPVAAYSQEIADGRLVMLKTRPRMPAVEFVAVATSGRFQPLVDAVRTLAVESAYTSELGMSGVTAPISRIGSAR</sequence>
<evidence type="ECO:0000313" key="1">
    <source>
        <dbReference type="EMBL" id="TMS59213.1"/>
    </source>
</evidence>
<evidence type="ECO:0000313" key="2">
    <source>
        <dbReference type="Proteomes" id="UP000004277"/>
    </source>
</evidence>
<dbReference type="EMBL" id="AKCV02000011">
    <property type="protein sequence ID" value="TMS59213.1"/>
    <property type="molecule type" value="Genomic_DNA"/>
</dbReference>
<proteinExistence type="predicted"/>
<dbReference type="Proteomes" id="UP000004277">
    <property type="component" value="Unassembled WGS sequence"/>
</dbReference>
<accession>A0ACD3STA8</accession>
<keyword evidence="2" id="KW-1185">Reference proteome</keyword>
<reference evidence="1" key="1">
    <citation type="submission" date="2019-05" db="EMBL/GenBank/DDBJ databases">
        <title>Revised genome assembly of Burkholderiaceae (previously Ralstonia) sp. PBA.</title>
        <authorList>
            <person name="Gan H.M."/>
        </authorList>
    </citation>
    <scope>NUCLEOTIDE SEQUENCE</scope>
    <source>
        <strain evidence="1">PBA</strain>
    </source>
</reference>